<accession>A0A3N6LUY9</accession>
<gene>
    <name evidence="2" type="ORF">EA473_16095</name>
</gene>
<feature type="region of interest" description="Disordered" evidence="1">
    <location>
        <begin position="20"/>
        <end position="40"/>
    </location>
</feature>
<feature type="compositionally biased region" description="Acidic residues" evidence="1">
    <location>
        <begin position="136"/>
        <end position="174"/>
    </location>
</feature>
<reference evidence="2 3" key="1">
    <citation type="submission" date="2018-10" db="EMBL/GenBank/DDBJ databases">
        <title>Natrarchaeobius chitinivorans gen. nov., sp. nov., and Natrarchaeobius haloalkaliphilus sp. nov., alkaliphilic, chitin-utilizing haloarchaea from hypersaline alkaline lakes.</title>
        <authorList>
            <person name="Sorokin D.Y."/>
            <person name="Elcheninov A.G."/>
            <person name="Kostrikina N.A."/>
            <person name="Bale N.J."/>
            <person name="Sinninghe Damste J.S."/>
            <person name="Khijniak T.V."/>
            <person name="Kublanov I.V."/>
            <person name="Toshchakov S.V."/>
        </authorList>
    </citation>
    <scope>NUCLEOTIDE SEQUENCE [LARGE SCALE GENOMIC DNA]</scope>
    <source>
        <strain evidence="2 3">AArcht4T</strain>
    </source>
</reference>
<comment type="caution">
    <text evidence="2">The sequence shown here is derived from an EMBL/GenBank/DDBJ whole genome shotgun (WGS) entry which is preliminary data.</text>
</comment>
<evidence type="ECO:0000256" key="1">
    <source>
        <dbReference type="SAM" id="MobiDB-lite"/>
    </source>
</evidence>
<feature type="region of interest" description="Disordered" evidence="1">
    <location>
        <begin position="109"/>
        <end position="295"/>
    </location>
</feature>
<organism evidence="2 3">
    <name type="scientific">Natrarchaeobius chitinivorans</name>
    <dbReference type="NCBI Taxonomy" id="1679083"/>
    <lineage>
        <taxon>Archaea</taxon>
        <taxon>Methanobacteriati</taxon>
        <taxon>Methanobacteriota</taxon>
        <taxon>Stenosarchaea group</taxon>
        <taxon>Halobacteria</taxon>
        <taxon>Halobacteriales</taxon>
        <taxon>Natrialbaceae</taxon>
        <taxon>Natrarchaeobius</taxon>
    </lineage>
</organism>
<dbReference type="AlphaFoldDB" id="A0A3N6LUY9"/>
<name>A0A3N6LUY9_NATCH</name>
<feature type="compositionally biased region" description="Gly residues" evidence="1">
    <location>
        <begin position="252"/>
        <end position="266"/>
    </location>
</feature>
<evidence type="ECO:0000313" key="2">
    <source>
        <dbReference type="EMBL" id="RQG92537.1"/>
    </source>
</evidence>
<dbReference type="OrthoDB" id="205583at2157"/>
<feature type="compositionally biased region" description="Acidic residues" evidence="1">
    <location>
        <begin position="208"/>
        <end position="249"/>
    </location>
</feature>
<sequence length="295" mass="31122">MSESVSDRIDGVLERVDTAGGALVSGAKTRGEADDSADEPEEAFFEAADEADEILESEEPTAILEAVGLGTLPDGTEPDSIPAAIAHGEPEDVETLRRLVRLARVADRSDEEELEGAVGAVRAVADEHESASGQEMVDEAESGEETEVGAEQEPDDESEGDGDSVADVDSDADLEERLRSAMADSFEEVSDDVMELRDRLEGMRSGVDDPDADAEDDDPAADGETAEDEDADSKTVEDDDGLLEPDLEPDLGTGGDRGSDGDGGGHYSTVAPSPSDRADMKAVRRHSTMPDRNAR</sequence>
<dbReference type="EMBL" id="REGA01000015">
    <property type="protein sequence ID" value="RQG92537.1"/>
    <property type="molecule type" value="Genomic_DNA"/>
</dbReference>
<evidence type="ECO:0000313" key="3">
    <source>
        <dbReference type="Proteomes" id="UP000282323"/>
    </source>
</evidence>
<feature type="compositionally biased region" description="Basic and acidic residues" evidence="1">
    <location>
        <begin position="276"/>
        <end position="295"/>
    </location>
</feature>
<keyword evidence="3" id="KW-1185">Reference proteome</keyword>
<proteinExistence type="predicted"/>
<protein>
    <submittedName>
        <fullName evidence="2">Uncharacterized protein</fullName>
    </submittedName>
</protein>
<dbReference type="RefSeq" id="WP_124196624.1">
    <property type="nucleotide sequence ID" value="NZ_REGA01000015.1"/>
</dbReference>
<dbReference type="Proteomes" id="UP000282323">
    <property type="component" value="Unassembled WGS sequence"/>
</dbReference>